<dbReference type="EC" id="2.4.1.-" evidence="11"/>
<dbReference type="PANTHER" id="PTHR22760:SF3">
    <property type="entry name" value="GPI MANNOSYLTRANSFERASE 4"/>
    <property type="match status" value="1"/>
</dbReference>
<evidence type="ECO:0000256" key="7">
    <source>
        <dbReference type="ARBA" id="ARBA00022824"/>
    </source>
</evidence>
<dbReference type="RefSeq" id="XP_025567854.1">
    <property type="nucleotide sequence ID" value="XM_025707959.1"/>
</dbReference>
<keyword evidence="7 11" id="KW-0256">Endoplasmic reticulum</keyword>
<keyword evidence="8 11" id="KW-1133">Transmembrane helix</keyword>
<keyword evidence="6 11" id="KW-0812">Transmembrane</keyword>
<dbReference type="OrthoDB" id="10066429at2759"/>
<evidence type="ECO:0000256" key="1">
    <source>
        <dbReference type="ARBA" id="ARBA00004477"/>
    </source>
</evidence>
<evidence type="ECO:0000256" key="10">
    <source>
        <dbReference type="ARBA" id="ARBA00038466"/>
    </source>
</evidence>
<dbReference type="Pfam" id="PF03901">
    <property type="entry name" value="Glyco_transf_22"/>
    <property type="match status" value="1"/>
</dbReference>
<keyword evidence="4 11" id="KW-0328">Glycosyltransferase</keyword>
<dbReference type="GeneID" id="37212551"/>
<comment type="subcellular location">
    <subcellularLocation>
        <location evidence="1 11">Endoplasmic reticulum membrane</location>
        <topology evidence="1 11">Multi-pass membrane protein</topology>
    </subcellularLocation>
</comment>
<feature type="transmembrane region" description="Helical" evidence="11">
    <location>
        <begin position="385"/>
        <end position="404"/>
    </location>
</feature>
<evidence type="ECO:0000256" key="2">
    <source>
        <dbReference type="ARBA" id="ARBA00004687"/>
    </source>
</evidence>
<evidence type="ECO:0000256" key="4">
    <source>
        <dbReference type="ARBA" id="ARBA00022676"/>
    </source>
</evidence>
<evidence type="ECO:0000256" key="5">
    <source>
        <dbReference type="ARBA" id="ARBA00022679"/>
    </source>
</evidence>
<dbReference type="GO" id="GO:0005789">
    <property type="term" value="C:endoplasmic reticulum membrane"/>
    <property type="evidence" value="ECO:0007669"/>
    <property type="project" value="UniProtKB-SubCell"/>
</dbReference>
<evidence type="ECO:0000256" key="11">
    <source>
        <dbReference type="RuleBase" id="RU363075"/>
    </source>
</evidence>
<dbReference type="GO" id="GO:0000026">
    <property type="term" value="F:alpha-1,2-mannosyltransferase activity"/>
    <property type="evidence" value="ECO:0007669"/>
    <property type="project" value="TreeGrafter"/>
</dbReference>
<protein>
    <recommendedName>
        <fullName evidence="11">Mannosyltransferase</fullName>
        <ecNumber evidence="11">2.4.1.-</ecNumber>
    </recommendedName>
</protein>
<proteinExistence type="inferred from homology"/>
<keyword evidence="9 11" id="KW-0472">Membrane</keyword>
<name>A0A319BS62_ASPVC</name>
<evidence type="ECO:0000256" key="12">
    <source>
        <dbReference type="SAM" id="SignalP"/>
    </source>
</evidence>
<keyword evidence="14" id="KW-1185">Reference proteome</keyword>
<comment type="similarity">
    <text evidence="10">Belongs to the glycosyltransferase 22 family. PIGZ subfamily.</text>
</comment>
<reference evidence="13" key="1">
    <citation type="submission" date="2016-12" db="EMBL/GenBank/DDBJ databases">
        <title>The genomes of Aspergillus section Nigri reveals drivers in fungal speciation.</title>
        <authorList>
            <consortium name="DOE Joint Genome Institute"/>
            <person name="Vesth T.C."/>
            <person name="Nybo J."/>
            <person name="Theobald S."/>
            <person name="Brandl J."/>
            <person name="Frisvad J.C."/>
            <person name="Nielsen K.F."/>
            <person name="Lyhne E.K."/>
            <person name="Kogle M.E."/>
            <person name="Kuo A."/>
            <person name="Riley R."/>
            <person name="Clum A."/>
            <person name="Nolan M."/>
            <person name="Lipzen A."/>
            <person name="Salamov A."/>
            <person name="Henrissat B."/>
            <person name="Wiebenga A."/>
            <person name="De Vries R.P."/>
            <person name="Grigoriev I.V."/>
            <person name="Mortensen U.H."/>
            <person name="Andersen M.R."/>
            <person name="Baker S.E."/>
        </authorList>
    </citation>
    <scope>NUCLEOTIDE SEQUENCE [LARGE SCALE GENOMIC DNA]</scope>
    <source>
        <strain evidence="13">CBS 113365</strain>
    </source>
</reference>
<keyword evidence="5" id="KW-0808">Transferase</keyword>
<keyword evidence="12" id="KW-0732">Signal</keyword>
<organism evidence="13 14">
    <name type="scientific">Aspergillus vadensis (strain CBS 113365 / IMI 142717 / IBT 24658)</name>
    <dbReference type="NCBI Taxonomy" id="1448311"/>
    <lineage>
        <taxon>Eukaryota</taxon>
        <taxon>Fungi</taxon>
        <taxon>Dikarya</taxon>
        <taxon>Ascomycota</taxon>
        <taxon>Pezizomycotina</taxon>
        <taxon>Eurotiomycetes</taxon>
        <taxon>Eurotiomycetidae</taxon>
        <taxon>Eurotiales</taxon>
        <taxon>Aspergillaceae</taxon>
        <taxon>Aspergillus</taxon>
        <taxon>Aspergillus subgen. Circumdati</taxon>
    </lineage>
</organism>
<sequence>MWRRTYLLLLVIRVYFALSPSYVHPDENFQGPEVFADGALPTHPAHRSSLVLSTANPQIYLGTECALLTNGFLGRIFSYPSRLPWEFTSDKPIRSVFPLWPTYDVPMNLLKGFYTESGTLNPPPELVYYVLRGVMFLLSFVLEDWAVYELVPLPRHRRATVVLVASSYVTWTYQTHTFSNSIETLLVAWGLVLIQRIVDNKRRSSIFACAVLSLIAVVGVFNRITFPAFLLVPGLRLLPHFWRKPFSLLSFAGFGLFFFCVAVLVDTTFYNPSASLWDAVHAPIITPLNNLLYNSDKSNLALHGLHPRYHHFLVNLPQLLGPAYVAIILSLGKSKAIQSSLKNIRAVSAISATAMLSLFPHQEPRFLLPCVPLLLSCLRVRKSRLFLAAWVIFNAALGFLMGVYHQGGVVPTQLAIPSIVSDSFFEAGASDNAQKSATVLWWKTYSPPLWLLGDNTSTQLDIETRDLMGISGPELASELEKLVPQCPNPDDSSRLDDPERSVFVVAPKSATFLDRYTHPSPDNSGLTLHELWTWRKHLNLDDLDFGTDGIFPTLNRVIGRRGLSVWAARRSGCV</sequence>
<feature type="transmembrane region" description="Helical" evidence="11">
    <location>
        <begin position="206"/>
        <end position="226"/>
    </location>
</feature>
<evidence type="ECO:0000256" key="6">
    <source>
        <dbReference type="ARBA" id="ARBA00022692"/>
    </source>
</evidence>
<keyword evidence="3" id="KW-0337">GPI-anchor biosynthesis</keyword>
<dbReference type="Proteomes" id="UP000248405">
    <property type="component" value="Unassembled WGS sequence"/>
</dbReference>
<dbReference type="InterPro" id="IPR005599">
    <property type="entry name" value="GPI_mannosylTrfase"/>
</dbReference>
<gene>
    <name evidence="13" type="ORF">BO88DRAFT_409455</name>
</gene>
<feature type="transmembrane region" description="Helical" evidence="11">
    <location>
        <begin position="246"/>
        <end position="265"/>
    </location>
</feature>
<feature type="chain" id="PRO_5016249237" description="Mannosyltransferase" evidence="12">
    <location>
        <begin position="26"/>
        <end position="574"/>
    </location>
</feature>
<evidence type="ECO:0000256" key="8">
    <source>
        <dbReference type="ARBA" id="ARBA00022989"/>
    </source>
</evidence>
<dbReference type="EMBL" id="KZ821614">
    <property type="protein sequence ID" value="PYH74060.1"/>
    <property type="molecule type" value="Genomic_DNA"/>
</dbReference>
<dbReference type="AlphaFoldDB" id="A0A319BS62"/>
<evidence type="ECO:0000313" key="13">
    <source>
        <dbReference type="EMBL" id="PYH74060.1"/>
    </source>
</evidence>
<evidence type="ECO:0000256" key="3">
    <source>
        <dbReference type="ARBA" id="ARBA00022502"/>
    </source>
</evidence>
<evidence type="ECO:0000313" key="14">
    <source>
        <dbReference type="Proteomes" id="UP000248405"/>
    </source>
</evidence>
<feature type="signal peptide" evidence="12">
    <location>
        <begin position="1"/>
        <end position="25"/>
    </location>
</feature>
<accession>A0A319BS62</accession>
<dbReference type="GO" id="GO:0006506">
    <property type="term" value="P:GPI anchor biosynthetic process"/>
    <property type="evidence" value="ECO:0007669"/>
    <property type="project" value="UniProtKB-KW"/>
</dbReference>
<evidence type="ECO:0000256" key="9">
    <source>
        <dbReference type="ARBA" id="ARBA00023136"/>
    </source>
</evidence>
<dbReference type="PANTHER" id="PTHR22760">
    <property type="entry name" value="GLYCOSYLTRANSFERASE"/>
    <property type="match status" value="1"/>
</dbReference>
<comment type="caution">
    <text evidence="11">Lacks conserved residue(s) required for the propagation of feature annotation.</text>
</comment>
<comment type="pathway">
    <text evidence="2">Glycolipid biosynthesis; glycosylphosphatidylinositol-anchor biosynthesis.</text>
</comment>